<dbReference type="AlphaFoldDB" id="A0A8B9GL59"/>
<feature type="region of interest" description="Disordered" evidence="1">
    <location>
        <begin position="1"/>
        <end position="44"/>
    </location>
</feature>
<reference evidence="3" key="1">
    <citation type="submission" date="2025-08" db="UniProtKB">
        <authorList>
            <consortium name="Ensembl"/>
        </authorList>
    </citation>
    <scope>IDENTIFICATION</scope>
</reference>
<dbReference type="InterPro" id="IPR029526">
    <property type="entry name" value="PGBD"/>
</dbReference>
<accession>A0A8B9GL59</accession>
<evidence type="ECO:0000313" key="4">
    <source>
        <dbReference type="Proteomes" id="UP000694621"/>
    </source>
</evidence>
<evidence type="ECO:0000256" key="1">
    <source>
        <dbReference type="SAM" id="MobiDB-lite"/>
    </source>
</evidence>
<proteinExistence type="predicted"/>
<evidence type="ECO:0000259" key="2">
    <source>
        <dbReference type="Pfam" id="PF13843"/>
    </source>
</evidence>
<evidence type="ECO:0000313" key="3">
    <source>
        <dbReference type="Ensembl" id="ENSAMXP00005000616.1"/>
    </source>
</evidence>
<dbReference type="PANTHER" id="PTHR46599">
    <property type="entry name" value="PIGGYBAC TRANSPOSABLE ELEMENT-DERIVED PROTEIN 4"/>
    <property type="match status" value="1"/>
</dbReference>
<name>A0A8B9GL59_ASTMX</name>
<feature type="domain" description="PiggyBac transposable element-derived protein" evidence="2">
    <location>
        <begin position="50"/>
        <end position="422"/>
    </location>
</feature>
<sequence length="539" mass="61657">TNSPNSHKATKTSATLSWKTDSDPDIAPSVSRFQPARKPGPQLISSSTYTPLELFKLFFPFETVQTMCQNTNKQAAKNLSEGKKYKWTDLDVEDFYKYCGLVLYMSLVKVDSISDYWRQDHLFSLSLPARIMSRDRYRTISWNLHLSDPDEVVKNNRKKGTAEHDKLFQLKPLMDTIKNACKSFYHPHKNLAVDEWMVASKAKNGMTQYMKAKPIKWGFKLFVLADSRNGYTVDFSVYTGKSDIPSGHGLPYDVVMSLVQPGYLGTGYHIYMDNFYSSPKLFRALHECKFSACGTYRDNRKGCPQTDVNALTKRSERGSIRWIRDGPIVYVKWMDTREVSVCSTIHPAHSGEIAQSRMKQDDGSWAKVSIPCPTPVKQYNQHMGGVDLSDQLIQYYSAQHKTMRWYRKMFYHFLDIATTNSFILHKELCLAQEKQPLTHRAFLEKLTSELCGRPLLTKSSAKSPADHVPVAISNLQSATPSDKATTGRRRCEHCQSQGRRKDTPWKCSKCDVALCLQLDRNCFAAWHETEHRKENGVKS</sequence>
<dbReference type="Ensembl" id="ENSAMXT00005000697.1">
    <property type="protein sequence ID" value="ENSAMXP00005000616.1"/>
    <property type="gene ID" value="ENSAMXG00005000371.1"/>
</dbReference>
<dbReference type="Pfam" id="PF13843">
    <property type="entry name" value="DDE_Tnp_1_7"/>
    <property type="match status" value="1"/>
</dbReference>
<dbReference type="Proteomes" id="UP000694621">
    <property type="component" value="Unplaced"/>
</dbReference>
<organism evidence="3 4">
    <name type="scientific">Astyanax mexicanus</name>
    <name type="common">Blind cave fish</name>
    <name type="synonym">Astyanax fasciatus mexicanus</name>
    <dbReference type="NCBI Taxonomy" id="7994"/>
    <lineage>
        <taxon>Eukaryota</taxon>
        <taxon>Metazoa</taxon>
        <taxon>Chordata</taxon>
        <taxon>Craniata</taxon>
        <taxon>Vertebrata</taxon>
        <taxon>Euteleostomi</taxon>
        <taxon>Actinopterygii</taxon>
        <taxon>Neopterygii</taxon>
        <taxon>Teleostei</taxon>
        <taxon>Ostariophysi</taxon>
        <taxon>Characiformes</taxon>
        <taxon>Characoidei</taxon>
        <taxon>Acestrorhamphidae</taxon>
        <taxon>Acestrorhamphinae</taxon>
        <taxon>Astyanax</taxon>
    </lineage>
</organism>
<protein>
    <recommendedName>
        <fullName evidence="2">PiggyBac transposable element-derived protein domain-containing protein</fullName>
    </recommendedName>
</protein>
<feature type="compositionally biased region" description="Polar residues" evidence="1">
    <location>
        <begin position="1"/>
        <end position="19"/>
    </location>
</feature>
<dbReference type="PANTHER" id="PTHR46599:SF3">
    <property type="entry name" value="PIGGYBAC TRANSPOSABLE ELEMENT-DERIVED PROTEIN 4"/>
    <property type="match status" value="1"/>
</dbReference>